<accession>A0A835DPT1</accession>
<gene>
    <name evidence="4" type="ORF">HHK36_007067</name>
</gene>
<keyword evidence="1 2" id="KW-0560">Oxidoreductase</keyword>
<dbReference type="EMBL" id="JABCRI010000004">
    <property type="protein sequence ID" value="KAF8407927.1"/>
    <property type="molecule type" value="Genomic_DNA"/>
</dbReference>
<dbReference type="Gene3D" id="3.40.50.720">
    <property type="entry name" value="NAD(P)-binding Rossmann-like Domain"/>
    <property type="match status" value="1"/>
</dbReference>
<dbReference type="GO" id="GO:0006694">
    <property type="term" value="P:steroid biosynthetic process"/>
    <property type="evidence" value="ECO:0007669"/>
    <property type="project" value="InterPro"/>
</dbReference>
<dbReference type="Proteomes" id="UP000655225">
    <property type="component" value="Unassembled WGS sequence"/>
</dbReference>
<dbReference type="PANTHER" id="PTHR10366:SF589">
    <property type="entry name" value="CINNAMOYL-COA REDUCTASE-LIKE SNL6"/>
    <property type="match status" value="1"/>
</dbReference>
<dbReference type="InterPro" id="IPR002225">
    <property type="entry name" value="3Beta_OHSteriod_DH/Estase"/>
</dbReference>
<dbReference type="SUPFAM" id="SSF51735">
    <property type="entry name" value="NAD(P)-binding Rossmann-fold domains"/>
    <property type="match status" value="1"/>
</dbReference>
<organism evidence="4 5">
    <name type="scientific">Tetracentron sinense</name>
    <name type="common">Spur-leaf</name>
    <dbReference type="NCBI Taxonomy" id="13715"/>
    <lineage>
        <taxon>Eukaryota</taxon>
        <taxon>Viridiplantae</taxon>
        <taxon>Streptophyta</taxon>
        <taxon>Embryophyta</taxon>
        <taxon>Tracheophyta</taxon>
        <taxon>Spermatophyta</taxon>
        <taxon>Magnoliopsida</taxon>
        <taxon>Trochodendrales</taxon>
        <taxon>Trochodendraceae</taxon>
        <taxon>Tetracentron</taxon>
    </lineage>
</organism>
<reference evidence="4 5" key="1">
    <citation type="submission" date="2020-04" db="EMBL/GenBank/DDBJ databases">
        <title>Plant Genome Project.</title>
        <authorList>
            <person name="Zhang R.-G."/>
        </authorList>
    </citation>
    <scope>NUCLEOTIDE SEQUENCE [LARGE SCALE GENOMIC DNA]</scope>
    <source>
        <strain evidence="4">YNK0</strain>
        <tissue evidence="4">Leaf</tissue>
    </source>
</reference>
<keyword evidence="5" id="KW-1185">Reference proteome</keyword>
<dbReference type="InterPro" id="IPR036291">
    <property type="entry name" value="NAD(P)-bd_dom_sf"/>
</dbReference>
<dbReference type="AlphaFoldDB" id="A0A835DPT1"/>
<proteinExistence type="inferred from homology"/>
<dbReference type="InterPro" id="IPR050425">
    <property type="entry name" value="NAD(P)_dehydrat-like"/>
</dbReference>
<comment type="caution">
    <text evidence="4">The sequence shown here is derived from an EMBL/GenBank/DDBJ whole genome shotgun (WGS) entry which is preliminary data.</text>
</comment>
<dbReference type="Pfam" id="PF01073">
    <property type="entry name" value="3Beta_HSD"/>
    <property type="match status" value="1"/>
</dbReference>
<protein>
    <recommendedName>
        <fullName evidence="3">3-beta hydroxysteroid dehydrogenase/isomerase domain-containing protein</fullName>
    </recommendedName>
</protein>
<comment type="similarity">
    <text evidence="2">Belongs to the 3-beta-HSD family.</text>
</comment>
<sequence length="302" mass="33712">MLSWQKLRRLDSLEFEFGKIRGHIGHVIVDMEDLRAQIGEEKMNGLENVVVAKMGDLDSLCNAFRGCHAVFHTSSFIDPRGASGYTERMAFIETEGARNVIEACGRAGYVKRCIFTSSLLASIWQGHDDGVIDETCWSDEDFCRDNRLWFALGKTTAEKVAWTKSKEMKVKLVTVCPGLLMTPSFPNAHSETSLPYLKGGRVMLRRGVLATTAVNKVAEAHIHVYEAMDYGACGRYLCFERVVRRLDEAIELENGLKMQGLLSGGRNGISQEETAEEIFSSISNSRLSKLVSQASQRLSCRQ</sequence>
<dbReference type="OrthoDB" id="2735536at2759"/>
<dbReference type="PANTHER" id="PTHR10366">
    <property type="entry name" value="NAD DEPENDENT EPIMERASE/DEHYDRATASE"/>
    <property type="match status" value="1"/>
</dbReference>
<evidence type="ECO:0000313" key="5">
    <source>
        <dbReference type="Proteomes" id="UP000655225"/>
    </source>
</evidence>
<dbReference type="GO" id="GO:0016616">
    <property type="term" value="F:oxidoreductase activity, acting on the CH-OH group of donors, NAD or NADP as acceptor"/>
    <property type="evidence" value="ECO:0007669"/>
    <property type="project" value="InterPro"/>
</dbReference>
<evidence type="ECO:0000259" key="3">
    <source>
        <dbReference type="Pfam" id="PF01073"/>
    </source>
</evidence>
<evidence type="ECO:0000256" key="1">
    <source>
        <dbReference type="ARBA" id="ARBA00023002"/>
    </source>
</evidence>
<evidence type="ECO:0000313" key="4">
    <source>
        <dbReference type="EMBL" id="KAF8407927.1"/>
    </source>
</evidence>
<dbReference type="OMA" id="GVIDETC"/>
<name>A0A835DPT1_TETSI</name>
<feature type="domain" description="3-beta hydroxysteroid dehydrogenase/isomerase" evidence="3">
    <location>
        <begin position="35"/>
        <end position="132"/>
    </location>
</feature>
<evidence type="ECO:0000256" key="2">
    <source>
        <dbReference type="RuleBase" id="RU004475"/>
    </source>
</evidence>